<dbReference type="Proteomes" id="UP001497497">
    <property type="component" value="Unassembled WGS sequence"/>
</dbReference>
<feature type="compositionally biased region" description="Basic and acidic residues" evidence="2">
    <location>
        <begin position="290"/>
        <end position="311"/>
    </location>
</feature>
<dbReference type="InterPro" id="IPR039875">
    <property type="entry name" value="LENG1-like"/>
</dbReference>
<proteinExistence type="predicted"/>
<sequence length="328" mass="37983">NRVNNQNKWRAKKLILEFSENKEKTMNILPHKSWHVRTKKNIERVRKDEEKAAEEEKEKQRRISLAEQEARTKFLRVKAQSKWVTNTSDANAVVQSSVTKSATIPGLGDKQEHINFFKDIEDGVSLAGKNKEHEKEKKQEQEQLEKKIGLLTYLGQSTLDEGAAWYLQKAKAKTDGKEDTRNDQKVLKYVQCNLFTMELKRKESMDPLMMMQEHLVKKRKSQHKTVSNRDLMSENGSLSKSIYSIAVSLYKVRKTTSSSGSKTVDELRAERLARETQERLKTQALLLKTKGRDTEKGGSTTKDDYEVEGRRAVNRKYNSQYNPECVRE</sequence>
<feature type="region of interest" description="Disordered" evidence="2">
    <location>
        <begin position="286"/>
        <end position="328"/>
    </location>
</feature>
<dbReference type="EMBL" id="CAXITT010000173">
    <property type="protein sequence ID" value="CAL1534494.1"/>
    <property type="molecule type" value="Genomic_DNA"/>
</dbReference>
<organism evidence="4 5">
    <name type="scientific">Lymnaea stagnalis</name>
    <name type="common">Great pond snail</name>
    <name type="synonym">Helix stagnalis</name>
    <dbReference type="NCBI Taxonomy" id="6523"/>
    <lineage>
        <taxon>Eukaryota</taxon>
        <taxon>Metazoa</taxon>
        <taxon>Spiralia</taxon>
        <taxon>Lophotrochozoa</taxon>
        <taxon>Mollusca</taxon>
        <taxon>Gastropoda</taxon>
        <taxon>Heterobranchia</taxon>
        <taxon>Euthyneura</taxon>
        <taxon>Panpulmonata</taxon>
        <taxon>Hygrophila</taxon>
        <taxon>Lymnaeoidea</taxon>
        <taxon>Lymnaeidae</taxon>
        <taxon>Lymnaea</taxon>
    </lineage>
</organism>
<dbReference type="InterPro" id="IPR019339">
    <property type="entry name" value="CIR_N_dom"/>
</dbReference>
<feature type="domain" description="CBF1-interacting co-repressor CIR N-terminal" evidence="3">
    <location>
        <begin position="33"/>
        <end position="69"/>
    </location>
</feature>
<protein>
    <recommendedName>
        <fullName evidence="3">CBF1-interacting co-repressor CIR N-terminal domain-containing protein</fullName>
    </recommendedName>
</protein>
<feature type="non-terminal residue" evidence="4">
    <location>
        <position position="1"/>
    </location>
</feature>
<dbReference type="AlphaFoldDB" id="A0AAV2HNV2"/>
<feature type="coiled-coil region" evidence="1">
    <location>
        <begin position="39"/>
        <end position="69"/>
    </location>
</feature>
<evidence type="ECO:0000256" key="1">
    <source>
        <dbReference type="SAM" id="Coils"/>
    </source>
</evidence>
<dbReference type="PANTHER" id="PTHR22093:SF0">
    <property type="entry name" value="LEUKOCYTE RECEPTOR CLUSTER MEMBER 1"/>
    <property type="match status" value="1"/>
</dbReference>
<comment type="caution">
    <text evidence="4">The sequence shown here is derived from an EMBL/GenBank/DDBJ whole genome shotgun (WGS) entry which is preliminary data.</text>
</comment>
<evidence type="ECO:0000313" key="5">
    <source>
        <dbReference type="Proteomes" id="UP001497497"/>
    </source>
</evidence>
<keyword evidence="1" id="KW-0175">Coiled coil</keyword>
<dbReference type="PANTHER" id="PTHR22093">
    <property type="entry name" value="LEUKOCYTE RECEPTOR CLUSTER LRC MEMBER 1"/>
    <property type="match status" value="1"/>
</dbReference>
<keyword evidence="5" id="KW-1185">Reference proteome</keyword>
<accession>A0AAV2HNV2</accession>
<evidence type="ECO:0000313" key="4">
    <source>
        <dbReference type="EMBL" id="CAL1534494.1"/>
    </source>
</evidence>
<gene>
    <name evidence="4" type="ORF">GSLYS_00008454001</name>
</gene>
<name>A0AAV2HNV2_LYMST</name>
<dbReference type="SMART" id="SM01083">
    <property type="entry name" value="Cir_N"/>
    <property type="match status" value="1"/>
</dbReference>
<feature type="non-terminal residue" evidence="4">
    <location>
        <position position="328"/>
    </location>
</feature>
<evidence type="ECO:0000256" key="2">
    <source>
        <dbReference type="SAM" id="MobiDB-lite"/>
    </source>
</evidence>
<evidence type="ECO:0000259" key="3">
    <source>
        <dbReference type="SMART" id="SM01083"/>
    </source>
</evidence>
<dbReference type="Pfam" id="PF10197">
    <property type="entry name" value="Cir_N"/>
    <property type="match status" value="1"/>
</dbReference>
<reference evidence="4 5" key="1">
    <citation type="submission" date="2024-04" db="EMBL/GenBank/DDBJ databases">
        <authorList>
            <consortium name="Genoscope - CEA"/>
            <person name="William W."/>
        </authorList>
    </citation>
    <scope>NUCLEOTIDE SEQUENCE [LARGE SCALE GENOMIC DNA]</scope>
</reference>